<evidence type="ECO:0000256" key="1">
    <source>
        <dbReference type="ARBA" id="ARBA00004496"/>
    </source>
</evidence>
<dbReference type="Proteomes" id="UP000008672">
    <property type="component" value="Unassembled WGS sequence"/>
</dbReference>
<evidence type="ECO:0000256" key="2">
    <source>
        <dbReference type="ARBA" id="ARBA00005771"/>
    </source>
</evidence>
<dbReference type="OMA" id="CISKQTH"/>
<dbReference type="InParanoid" id="H2ZU87"/>
<dbReference type="Gene3D" id="3.40.50.300">
    <property type="entry name" value="P-loop containing nucleotide triphosphate hydrolases"/>
    <property type="match status" value="1"/>
</dbReference>
<accession>H2ZU87</accession>
<gene>
    <name evidence="7" type="primary">LOC102363673</name>
</gene>
<comment type="subcellular location">
    <subcellularLocation>
        <location evidence="1">Cytoplasm</location>
    </subcellularLocation>
</comment>
<dbReference type="KEGG" id="lcm:102363673"/>
<organism evidence="7 8">
    <name type="scientific">Latimeria chalumnae</name>
    <name type="common">Coelacanth</name>
    <dbReference type="NCBI Taxonomy" id="7897"/>
    <lineage>
        <taxon>Eukaryota</taxon>
        <taxon>Metazoa</taxon>
        <taxon>Chordata</taxon>
        <taxon>Craniata</taxon>
        <taxon>Vertebrata</taxon>
        <taxon>Euteleostomi</taxon>
        <taxon>Coelacanthiformes</taxon>
        <taxon>Coelacanthidae</taxon>
        <taxon>Latimeria</taxon>
    </lineage>
</organism>
<sequence length="247" mass="28685">MLYTIGTTWMQEIVPLIVNEGDLTPVLTVPNWDRVPWLEEIFAPNLLDDRSSPRAIATHLPYPLMPPTFFTSKAKVIYVMRNPKDVAVSSFHYHGMASFLADPGTFDEFLNKFLSGNVMFGSWFDHVKCWLKVREKDRIMYITYEEMVRDLKGAITKFSNFLGKQLSAETIEGIANHCTFKNMKQNQMSNYSLVPEKIMEQKKSAFLRKGISGDWKNHFTPEQSEHFASVYQEQMKDVDCKFVWDEN</sequence>
<dbReference type="HOGENOM" id="CLU_027239_1_2_1"/>
<dbReference type="EMBL" id="AFYH01103826">
    <property type="status" value="NOT_ANNOTATED_CDS"/>
    <property type="molecule type" value="Genomic_DNA"/>
</dbReference>
<protein>
    <recommendedName>
        <fullName evidence="5">Sulfotransferase</fullName>
        <ecNumber evidence="5">2.8.2.-</ecNumber>
    </recommendedName>
</protein>
<dbReference type="EC" id="2.8.2.-" evidence="5"/>
<dbReference type="InterPro" id="IPR027417">
    <property type="entry name" value="P-loop_NTPase"/>
</dbReference>
<name>H2ZU87_LATCH</name>
<dbReference type="STRING" id="7897.ENSLACP00000000958"/>
<evidence type="ECO:0000313" key="7">
    <source>
        <dbReference type="Ensembl" id="ENSLACP00000000958.2"/>
    </source>
</evidence>
<reference evidence="7" key="2">
    <citation type="submission" date="2025-08" db="UniProtKB">
        <authorList>
            <consortium name="Ensembl"/>
        </authorList>
    </citation>
    <scope>IDENTIFICATION</scope>
</reference>
<keyword evidence="8" id="KW-1185">Reference proteome</keyword>
<evidence type="ECO:0000313" key="8">
    <source>
        <dbReference type="Proteomes" id="UP000008672"/>
    </source>
</evidence>
<feature type="domain" description="Sulfotransferase" evidence="6">
    <location>
        <begin position="6"/>
        <end position="238"/>
    </location>
</feature>
<reference evidence="8" key="1">
    <citation type="submission" date="2011-08" db="EMBL/GenBank/DDBJ databases">
        <title>The draft genome of Latimeria chalumnae.</title>
        <authorList>
            <person name="Di Palma F."/>
            <person name="Alfoldi J."/>
            <person name="Johnson J."/>
            <person name="Berlin A."/>
            <person name="Gnerre S."/>
            <person name="Jaffe D."/>
            <person name="MacCallum I."/>
            <person name="Young S."/>
            <person name="Walker B.J."/>
            <person name="Lander E."/>
            <person name="Lindblad-Toh K."/>
        </authorList>
    </citation>
    <scope>NUCLEOTIDE SEQUENCE [LARGE SCALE GENOMIC DNA]</scope>
    <source>
        <strain evidence="8">Wild caught</strain>
    </source>
</reference>
<dbReference type="AlphaFoldDB" id="H2ZU87"/>
<evidence type="ECO:0000259" key="6">
    <source>
        <dbReference type="Pfam" id="PF00685"/>
    </source>
</evidence>
<dbReference type="PANTHER" id="PTHR11783">
    <property type="entry name" value="SULFOTRANSFERASE SULT"/>
    <property type="match status" value="1"/>
</dbReference>
<proteinExistence type="inferred from homology"/>
<dbReference type="InterPro" id="IPR000863">
    <property type="entry name" value="Sulfotransferase_dom"/>
</dbReference>
<dbReference type="eggNOG" id="KOG1584">
    <property type="taxonomic scope" value="Eukaryota"/>
</dbReference>
<keyword evidence="4 5" id="KW-0808">Transferase</keyword>
<dbReference type="GO" id="GO:0008146">
    <property type="term" value="F:sulfotransferase activity"/>
    <property type="evidence" value="ECO:0007669"/>
    <property type="project" value="InterPro"/>
</dbReference>
<dbReference type="OrthoDB" id="205623at2759"/>
<comment type="similarity">
    <text evidence="2 5">Belongs to the sulfotransferase 1 family.</text>
</comment>
<evidence type="ECO:0000256" key="4">
    <source>
        <dbReference type="ARBA" id="ARBA00022679"/>
    </source>
</evidence>
<dbReference type="SUPFAM" id="SSF52540">
    <property type="entry name" value="P-loop containing nucleoside triphosphate hydrolases"/>
    <property type="match status" value="1"/>
</dbReference>
<dbReference type="GeneTree" id="ENSGT00940000164900"/>
<evidence type="ECO:0000256" key="5">
    <source>
        <dbReference type="RuleBase" id="RU361155"/>
    </source>
</evidence>
<reference evidence="7" key="3">
    <citation type="submission" date="2025-09" db="UniProtKB">
        <authorList>
            <consortium name="Ensembl"/>
        </authorList>
    </citation>
    <scope>IDENTIFICATION</scope>
</reference>
<dbReference type="FunFam" id="3.40.50.300:FF:000433">
    <property type="entry name" value="Estrogen sulfotransferase"/>
    <property type="match status" value="1"/>
</dbReference>
<dbReference type="GO" id="GO:0005737">
    <property type="term" value="C:cytoplasm"/>
    <property type="evidence" value="ECO:0007669"/>
    <property type="project" value="UniProtKB-SubCell"/>
</dbReference>
<dbReference type="Ensembl" id="ENSLACT00000000967.2">
    <property type="protein sequence ID" value="ENSLACP00000000958.2"/>
    <property type="gene ID" value="ENSLACG00000000856.2"/>
</dbReference>
<keyword evidence="3" id="KW-0963">Cytoplasm</keyword>
<dbReference type="Pfam" id="PF00685">
    <property type="entry name" value="Sulfotransfer_1"/>
    <property type="match status" value="1"/>
</dbReference>
<evidence type="ECO:0000256" key="3">
    <source>
        <dbReference type="ARBA" id="ARBA00022490"/>
    </source>
</evidence>
<dbReference type="EMBL" id="AFYH01103827">
    <property type="status" value="NOT_ANNOTATED_CDS"/>
    <property type="molecule type" value="Genomic_DNA"/>
</dbReference>